<evidence type="ECO:0000313" key="1">
    <source>
        <dbReference type="EMBL" id="KAJ3842242.1"/>
    </source>
</evidence>
<keyword evidence="2" id="KW-1185">Reference proteome</keyword>
<dbReference type="EMBL" id="MU806012">
    <property type="protein sequence ID" value="KAJ3842242.1"/>
    <property type="molecule type" value="Genomic_DNA"/>
</dbReference>
<accession>A0AA38PFZ8</accession>
<dbReference type="Proteomes" id="UP001163846">
    <property type="component" value="Unassembled WGS sequence"/>
</dbReference>
<comment type="caution">
    <text evidence="1">The sequence shown here is derived from an EMBL/GenBank/DDBJ whole genome shotgun (WGS) entry which is preliminary data.</text>
</comment>
<evidence type="ECO:0000313" key="2">
    <source>
        <dbReference type="Proteomes" id="UP001163846"/>
    </source>
</evidence>
<protein>
    <recommendedName>
        <fullName evidence="3">Arrestin-like N-terminal domain-containing protein</fullName>
    </recommendedName>
</protein>
<evidence type="ECO:0008006" key="3">
    <source>
        <dbReference type="Google" id="ProtNLM"/>
    </source>
</evidence>
<sequence>MQEPTLPRYSTIPRGPPRYSAVISSQVHDFSSFPLKNSKGFTWASVNLQKEYRGAPHGTSTNEVPIIVEGAGPVTGSVNLDLQSPETVQAISIAVRGRAITGANEGGSFTFLNHTVSLWAKEQGDPRAYSIDRVSDGSVNNATNPSKSGKLCGKYKFPFSITLPTQNDGPGNSPHSLPETFQERLSGVRVRYELVLKIARGRLKPDTKLQIPVVYRRRTAPEPASELRQFAYQENTVAPGPALDPNGWLTFSSVDCIGRLLNSRTVILRCTLSLAKLLAYTRGSFIPCHLRIECIDDQALDLLASPRTTTLRLSRRVKYLFDAGQGMQHNGKSTASKLKFEISDVGQATWSHDNDANEDDSRVRCLTGEIPLSKELPPSSDISSFGIEYTVVLHPFESVTFAPERAVPLQAHKVEVTTDFGQGPAPQAASRRARVSLIEPSWTPLAREDANAIAASHSNPFQLVT</sequence>
<proteinExistence type="predicted"/>
<gene>
    <name evidence="1" type="ORF">F5878DRAFT_608193</name>
</gene>
<reference evidence="1" key="1">
    <citation type="submission" date="2022-08" db="EMBL/GenBank/DDBJ databases">
        <authorList>
            <consortium name="DOE Joint Genome Institute"/>
            <person name="Min B."/>
            <person name="Riley R."/>
            <person name="Sierra-Patev S."/>
            <person name="Naranjo-Ortiz M."/>
            <person name="Looney B."/>
            <person name="Konkel Z."/>
            <person name="Slot J.C."/>
            <person name="Sakamoto Y."/>
            <person name="Steenwyk J.L."/>
            <person name="Rokas A."/>
            <person name="Carro J."/>
            <person name="Camarero S."/>
            <person name="Ferreira P."/>
            <person name="Molpeceres G."/>
            <person name="Ruiz-Duenas F.J."/>
            <person name="Serrano A."/>
            <person name="Henrissat B."/>
            <person name="Drula E."/>
            <person name="Hughes K.W."/>
            <person name="Mata J.L."/>
            <person name="Ishikawa N.K."/>
            <person name="Vargas-Isla R."/>
            <person name="Ushijima S."/>
            <person name="Smith C.A."/>
            <person name="Ahrendt S."/>
            <person name="Andreopoulos W."/>
            <person name="He G."/>
            <person name="Labutti K."/>
            <person name="Lipzen A."/>
            <person name="Ng V."/>
            <person name="Sandor L."/>
            <person name="Barry K."/>
            <person name="Martinez A.T."/>
            <person name="Xiao Y."/>
            <person name="Gibbons J.G."/>
            <person name="Terashima K."/>
            <person name="Hibbett D.S."/>
            <person name="Grigoriev I.V."/>
        </authorList>
    </citation>
    <scope>NUCLEOTIDE SEQUENCE</scope>
    <source>
        <strain evidence="1">TFB9207</strain>
    </source>
</reference>
<organism evidence="1 2">
    <name type="scientific">Lentinula raphanica</name>
    <dbReference type="NCBI Taxonomy" id="153919"/>
    <lineage>
        <taxon>Eukaryota</taxon>
        <taxon>Fungi</taxon>
        <taxon>Dikarya</taxon>
        <taxon>Basidiomycota</taxon>
        <taxon>Agaricomycotina</taxon>
        <taxon>Agaricomycetes</taxon>
        <taxon>Agaricomycetidae</taxon>
        <taxon>Agaricales</taxon>
        <taxon>Marasmiineae</taxon>
        <taxon>Omphalotaceae</taxon>
        <taxon>Lentinula</taxon>
    </lineage>
</organism>
<dbReference type="AlphaFoldDB" id="A0AA38PFZ8"/>
<dbReference type="SUPFAM" id="SSF81296">
    <property type="entry name" value="E set domains"/>
    <property type="match status" value="1"/>
</dbReference>
<dbReference type="InterPro" id="IPR014752">
    <property type="entry name" value="Arrestin-like_C"/>
</dbReference>
<dbReference type="Gene3D" id="2.60.40.640">
    <property type="match status" value="1"/>
</dbReference>
<name>A0AA38PFZ8_9AGAR</name>
<dbReference type="InterPro" id="IPR014756">
    <property type="entry name" value="Ig_E-set"/>
</dbReference>